<feature type="compositionally biased region" description="Low complexity" evidence="1">
    <location>
        <begin position="183"/>
        <end position="194"/>
    </location>
</feature>
<feature type="compositionally biased region" description="Polar residues" evidence="1">
    <location>
        <begin position="53"/>
        <end position="72"/>
    </location>
</feature>
<gene>
    <name evidence="2" type="ORF">HGM15179_007956</name>
</gene>
<name>A0A8K1GJE4_9PASS</name>
<dbReference type="OrthoDB" id="9219220at2759"/>
<evidence type="ECO:0000313" key="2">
    <source>
        <dbReference type="EMBL" id="TRZ19117.1"/>
    </source>
</evidence>
<dbReference type="Proteomes" id="UP000796761">
    <property type="component" value="Unassembled WGS sequence"/>
</dbReference>
<evidence type="ECO:0000313" key="3">
    <source>
        <dbReference type="Proteomes" id="UP000796761"/>
    </source>
</evidence>
<reference evidence="2" key="1">
    <citation type="submission" date="2019-04" db="EMBL/GenBank/DDBJ databases">
        <title>Genome assembly of Zosterops borbonicus 15179.</title>
        <authorList>
            <person name="Leroy T."/>
            <person name="Anselmetti Y."/>
            <person name="Tilak M.-K."/>
            <person name="Nabholz B."/>
        </authorList>
    </citation>
    <scope>NUCLEOTIDE SEQUENCE</scope>
    <source>
        <strain evidence="2">HGM_15179</strain>
        <tissue evidence="2">Muscle</tissue>
    </source>
</reference>
<feature type="region of interest" description="Disordered" evidence="1">
    <location>
        <begin position="159"/>
        <end position="194"/>
    </location>
</feature>
<protein>
    <submittedName>
        <fullName evidence="2">Uncharacterized protein</fullName>
    </submittedName>
</protein>
<dbReference type="EMBL" id="SWJQ01000195">
    <property type="protein sequence ID" value="TRZ19117.1"/>
    <property type="molecule type" value="Genomic_DNA"/>
</dbReference>
<dbReference type="AlphaFoldDB" id="A0A8K1GJE4"/>
<proteinExistence type="predicted"/>
<feature type="compositionally biased region" description="Basic and acidic residues" evidence="1">
    <location>
        <begin position="88"/>
        <end position="102"/>
    </location>
</feature>
<sequence length="239" mass="26224">MDLEQPQVDHGQPQNKKHCPNAPPEAQEAAKVATLGEQVLSAEAQSHVPALQSPCSSPGPSSAQETALSRQRSVLAAPEPGQGPSGNQEEKREVCHPLEPCRGESYMEQELSQDEVSRVQKLSQGEHDSDKRSLHENWRRITIRTIWVNPKYPELFQDSLQEEAKATPSTSDEQVPAAGAQNPSPDSPCCSPCSSRTQLAAQRLSDPQGVHRRPSSPRRALRALCILLWCSCMELQLQG</sequence>
<accession>A0A8K1GJE4</accession>
<comment type="caution">
    <text evidence="2">The sequence shown here is derived from an EMBL/GenBank/DDBJ whole genome shotgun (WGS) entry which is preliminary data.</text>
</comment>
<organism evidence="2 3">
    <name type="scientific">Zosterops borbonicus</name>
    <dbReference type="NCBI Taxonomy" id="364589"/>
    <lineage>
        <taxon>Eukaryota</taxon>
        <taxon>Metazoa</taxon>
        <taxon>Chordata</taxon>
        <taxon>Craniata</taxon>
        <taxon>Vertebrata</taxon>
        <taxon>Euteleostomi</taxon>
        <taxon>Archelosauria</taxon>
        <taxon>Archosauria</taxon>
        <taxon>Dinosauria</taxon>
        <taxon>Saurischia</taxon>
        <taxon>Theropoda</taxon>
        <taxon>Coelurosauria</taxon>
        <taxon>Aves</taxon>
        <taxon>Neognathae</taxon>
        <taxon>Neoaves</taxon>
        <taxon>Telluraves</taxon>
        <taxon>Australaves</taxon>
        <taxon>Passeriformes</taxon>
        <taxon>Sylvioidea</taxon>
        <taxon>Zosteropidae</taxon>
        <taxon>Zosterops</taxon>
    </lineage>
</organism>
<keyword evidence="3" id="KW-1185">Reference proteome</keyword>
<feature type="compositionally biased region" description="Basic and acidic residues" evidence="1">
    <location>
        <begin position="124"/>
        <end position="135"/>
    </location>
</feature>
<evidence type="ECO:0000256" key="1">
    <source>
        <dbReference type="SAM" id="MobiDB-lite"/>
    </source>
</evidence>
<feature type="region of interest" description="Disordered" evidence="1">
    <location>
        <begin position="1"/>
        <end position="135"/>
    </location>
</feature>